<dbReference type="InterPro" id="IPR023353">
    <property type="entry name" value="LemA-like_dom_sf"/>
</dbReference>
<evidence type="ECO:0000313" key="3">
    <source>
        <dbReference type="Proteomes" id="UP000034856"/>
    </source>
</evidence>
<proteinExistence type="predicted"/>
<gene>
    <name evidence="2" type="ORF">UX51_C0004G0012</name>
</gene>
<organism evidence="2 3">
    <name type="scientific">Candidatus Azambacteria bacterium GW2011_GWF2_46_32</name>
    <dbReference type="NCBI Taxonomy" id="1618628"/>
    <lineage>
        <taxon>Bacteria</taxon>
        <taxon>Candidatus Azamiibacteriota</taxon>
    </lineage>
</organism>
<name>A0A0G1PZU0_9BACT</name>
<dbReference type="SUPFAM" id="SSF140478">
    <property type="entry name" value="LemA-like"/>
    <property type="match status" value="1"/>
</dbReference>
<dbReference type="Proteomes" id="UP000034856">
    <property type="component" value="Unassembled WGS sequence"/>
</dbReference>
<accession>A0A0G1PZU0</accession>
<keyword evidence="1" id="KW-0812">Transmembrane</keyword>
<keyword evidence="1" id="KW-0472">Membrane</keyword>
<evidence type="ECO:0000313" key="2">
    <source>
        <dbReference type="EMBL" id="KKU38239.1"/>
    </source>
</evidence>
<evidence type="ECO:0008006" key="4">
    <source>
        <dbReference type="Google" id="ProtNLM"/>
    </source>
</evidence>
<dbReference type="EMBL" id="LCMM01000004">
    <property type="protein sequence ID" value="KKU38239.1"/>
    <property type="molecule type" value="Genomic_DNA"/>
</dbReference>
<sequence>MSGKVVAAAIVGIVVLGIIMGVSFGAAIMGFYNTAVKMENGIKAQYEQNKNNYDNYFKKLKETAQVPELYTGDMRKLYGEVMAGRYGSQGSRAMFQWIKEHNPTIDATLYKKVQDVIESGRNSFEADQKMLIDKKLQYDNYRQTFPNNAIAGFLGFPKINLDEYAIVTSEETEDAFKTKKSEPLKLR</sequence>
<feature type="transmembrane region" description="Helical" evidence="1">
    <location>
        <begin position="6"/>
        <end position="32"/>
    </location>
</feature>
<keyword evidence="1" id="KW-1133">Transmembrane helix</keyword>
<dbReference type="AlphaFoldDB" id="A0A0G1PZU0"/>
<comment type="caution">
    <text evidence="2">The sequence shown here is derived from an EMBL/GenBank/DDBJ whole genome shotgun (WGS) entry which is preliminary data.</text>
</comment>
<evidence type="ECO:0000256" key="1">
    <source>
        <dbReference type="SAM" id="Phobius"/>
    </source>
</evidence>
<reference evidence="2 3" key="1">
    <citation type="journal article" date="2015" name="Nature">
        <title>rRNA introns, odd ribosomes, and small enigmatic genomes across a large radiation of phyla.</title>
        <authorList>
            <person name="Brown C.T."/>
            <person name="Hug L.A."/>
            <person name="Thomas B.C."/>
            <person name="Sharon I."/>
            <person name="Castelle C.J."/>
            <person name="Singh A."/>
            <person name="Wilkins M.J."/>
            <person name="Williams K.H."/>
            <person name="Banfield J.F."/>
        </authorList>
    </citation>
    <scope>NUCLEOTIDE SEQUENCE [LARGE SCALE GENOMIC DNA]</scope>
</reference>
<protein>
    <recommendedName>
        <fullName evidence="4">LemA family protein</fullName>
    </recommendedName>
</protein>